<dbReference type="PROSITE" id="PS50217">
    <property type="entry name" value="BZIP"/>
    <property type="match status" value="1"/>
</dbReference>
<feature type="region of interest" description="Disordered" evidence="2">
    <location>
        <begin position="196"/>
        <end position="231"/>
    </location>
</feature>
<evidence type="ECO:0000256" key="2">
    <source>
        <dbReference type="SAM" id="MobiDB-lite"/>
    </source>
</evidence>
<dbReference type="SUPFAM" id="SSF57959">
    <property type="entry name" value="Leucine zipper domain"/>
    <property type="match status" value="1"/>
</dbReference>
<keyword evidence="3" id="KW-0472">Membrane</keyword>
<reference evidence="5" key="1">
    <citation type="submission" date="2022-08" db="EMBL/GenBank/DDBJ databases">
        <title>Novel sulfate-reducing endosymbionts in the free-living metamonad Anaeramoeba.</title>
        <authorList>
            <person name="Jerlstrom-Hultqvist J."/>
            <person name="Cepicka I."/>
            <person name="Gallot-Lavallee L."/>
            <person name="Salas-Leiva D."/>
            <person name="Curtis B.A."/>
            <person name="Zahonova K."/>
            <person name="Pipaliya S."/>
            <person name="Dacks J."/>
            <person name="Roger A.J."/>
        </authorList>
    </citation>
    <scope>NUCLEOTIDE SEQUENCE</scope>
    <source>
        <strain evidence="5">Schooner1</strain>
    </source>
</reference>
<keyword evidence="3" id="KW-0812">Transmembrane</keyword>
<feature type="region of interest" description="Disordered" evidence="2">
    <location>
        <begin position="26"/>
        <end position="45"/>
    </location>
</feature>
<feature type="region of interest" description="Disordered" evidence="2">
    <location>
        <begin position="246"/>
        <end position="272"/>
    </location>
</feature>
<dbReference type="InterPro" id="IPR004827">
    <property type="entry name" value="bZIP"/>
</dbReference>
<accession>A0ABQ8ZA32</accession>
<keyword evidence="3" id="KW-1133">Transmembrane helix</keyword>
<dbReference type="Pfam" id="PF07716">
    <property type="entry name" value="bZIP_2"/>
    <property type="match status" value="1"/>
</dbReference>
<feature type="region of interest" description="Disordered" evidence="2">
    <location>
        <begin position="480"/>
        <end position="549"/>
    </location>
</feature>
<evidence type="ECO:0000256" key="3">
    <source>
        <dbReference type="SAM" id="Phobius"/>
    </source>
</evidence>
<comment type="caution">
    <text evidence="5">The sequence shown here is derived from an EMBL/GenBank/DDBJ whole genome shotgun (WGS) entry which is preliminary data.</text>
</comment>
<keyword evidence="1" id="KW-0175">Coiled coil</keyword>
<feature type="transmembrane region" description="Helical" evidence="3">
    <location>
        <begin position="350"/>
        <end position="370"/>
    </location>
</feature>
<evidence type="ECO:0000256" key="1">
    <source>
        <dbReference type="SAM" id="Coils"/>
    </source>
</evidence>
<feature type="compositionally biased region" description="Acidic residues" evidence="2">
    <location>
        <begin position="501"/>
        <end position="520"/>
    </location>
</feature>
<evidence type="ECO:0000313" key="5">
    <source>
        <dbReference type="EMBL" id="KAJ6253704.1"/>
    </source>
</evidence>
<feature type="coiled-coil region" evidence="1">
    <location>
        <begin position="92"/>
        <end position="147"/>
    </location>
</feature>
<feature type="compositionally biased region" description="Low complexity" evidence="2">
    <location>
        <begin position="249"/>
        <end position="270"/>
    </location>
</feature>
<dbReference type="SMART" id="SM00338">
    <property type="entry name" value="BRLZ"/>
    <property type="match status" value="1"/>
</dbReference>
<name>A0ABQ8ZA32_9EUKA</name>
<evidence type="ECO:0000259" key="4">
    <source>
        <dbReference type="PROSITE" id="PS50217"/>
    </source>
</evidence>
<organism evidence="5 6">
    <name type="scientific">Anaeramoeba flamelloides</name>
    <dbReference type="NCBI Taxonomy" id="1746091"/>
    <lineage>
        <taxon>Eukaryota</taxon>
        <taxon>Metamonada</taxon>
        <taxon>Anaeramoebidae</taxon>
        <taxon>Anaeramoeba</taxon>
    </lineage>
</organism>
<dbReference type="EMBL" id="JAOAOG010000028">
    <property type="protein sequence ID" value="KAJ6253704.1"/>
    <property type="molecule type" value="Genomic_DNA"/>
</dbReference>
<dbReference type="InterPro" id="IPR046347">
    <property type="entry name" value="bZIP_sf"/>
</dbReference>
<evidence type="ECO:0000313" key="6">
    <source>
        <dbReference type="Proteomes" id="UP001150062"/>
    </source>
</evidence>
<feature type="domain" description="BZIP" evidence="4">
    <location>
        <begin position="81"/>
        <end position="144"/>
    </location>
</feature>
<proteinExistence type="predicted"/>
<keyword evidence="6" id="KW-1185">Reference proteome</keyword>
<sequence length="549" mass="63438">MSNLKTIIKRAPRNKRPLGRVEIIKDKPTKTKNRRKRDHCETNKKKTNELEEHLYEKNIKGEVVDILTTMSTQEYSLLSTEQKKRRRVWRNRLNAQKNRNKKKRGLQELERKFDQLSNEHHQLNDHVVQLTAEKDQMQAELSLLKKLLCDQEKENTLVDSQALFSELEISQSENQTTFASSQDLEFEEFIVDEKSTTTTTKTKTKTTTNETKSLKNKQTTNMQIKQEGKVQEKKPVDQLLVEIEEEVEQQGQKESQQQTEQGQNKGGNENAFEGWYGESFDDNFLLEDDDNSIADISSPNSTGGLIGELSDDPRSPLLVDKIFTLPNTVNEDGNVGFAGLFNDNKFGFSLFFIFTFVGLMFCWSSVPGWLGGKPSLPTQDNSQLIIPDPQQTKNNINHKMNIPEIKQRFFRRRSIKMLQTDDGNAENEENINQEQESCHVKFNNDIIFNDFPLEENNCEYVQADEKVKAEEDKAEVEVEDEIEKEQKNGLQFQNEKQHQEEAEEEKEEIIEINNDSEDGNEINNNDNGDKGKAKNEIVQQHTQKAKIVE</sequence>
<feature type="compositionally biased region" description="Low complexity" evidence="2">
    <location>
        <begin position="196"/>
        <end position="211"/>
    </location>
</feature>
<dbReference type="Gene3D" id="1.20.5.170">
    <property type="match status" value="1"/>
</dbReference>
<gene>
    <name evidence="5" type="ORF">M0813_13119</name>
</gene>
<dbReference type="Proteomes" id="UP001150062">
    <property type="component" value="Unassembled WGS sequence"/>
</dbReference>
<protein>
    <submittedName>
        <fullName evidence="5">Transcriptional activator hac1</fullName>
    </submittedName>
</protein>